<feature type="transmembrane region" description="Helical" evidence="1">
    <location>
        <begin position="230"/>
        <end position="252"/>
    </location>
</feature>
<keyword evidence="1" id="KW-0472">Membrane</keyword>
<feature type="transmembrane region" description="Helical" evidence="1">
    <location>
        <begin position="177"/>
        <end position="199"/>
    </location>
</feature>
<gene>
    <name evidence="2" type="primary">yjgN</name>
    <name evidence="2" type="ORF">CALFYP1_01503</name>
</gene>
<reference evidence="2" key="1">
    <citation type="submission" date="2019-11" db="EMBL/GenBank/DDBJ databases">
        <authorList>
            <person name="Feng L."/>
        </authorList>
    </citation>
    <scope>NUCLEOTIDE SEQUENCE</scope>
    <source>
        <strain evidence="2">CAmalonaticusLFYP1</strain>
    </source>
</reference>
<dbReference type="AlphaFoldDB" id="A0A6N2XNJ1"/>
<feature type="transmembrane region" description="Helical" evidence="1">
    <location>
        <begin position="328"/>
        <end position="350"/>
    </location>
</feature>
<keyword evidence="1" id="KW-0812">Transmembrane</keyword>
<protein>
    <submittedName>
        <fullName evidence="2">Inner membrane protein YjgN</fullName>
    </submittedName>
</protein>
<feature type="transmembrane region" description="Helical" evidence="1">
    <location>
        <begin position="142"/>
        <end position="165"/>
    </location>
</feature>
<dbReference type="EMBL" id="CACRTI010000020">
    <property type="protein sequence ID" value="VYT54798.1"/>
    <property type="molecule type" value="Genomic_DNA"/>
</dbReference>
<dbReference type="InterPro" id="IPR010295">
    <property type="entry name" value="DUF898"/>
</dbReference>
<proteinExistence type="predicted"/>
<name>A0A6N2XNJ1_CITAM</name>
<feature type="transmembrane region" description="Helical" evidence="1">
    <location>
        <begin position="96"/>
        <end position="115"/>
    </location>
</feature>
<organism evidence="2">
    <name type="scientific">Citrobacter amalonaticus</name>
    <dbReference type="NCBI Taxonomy" id="35703"/>
    <lineage>
        <taxon>Bacteria</taxon>
        <taxon>Pseudomonadati</taxon>
        <taxon>Pseudomonadota</taxon>
        <taxon>Gammaproteobacteria</taxon>
        <taxon>Enterobacterales</taxon>
        <taxon>Enterobacteriaceae</taxon>
        <taxon>Citrobacter</taxon>
    </lineage>
</organism>
<evidence type="ECO:0000256" key="1">
    <source>
        <dbReference type="SAM" id="Phobius"/>
    </source>
</evidence>
<dbReference type="RefSeq" id="WP_156595808.1">
    <property type="nucleotide sequence ID" value="NZ_CACRTI010000020.1"/>
</dbReference>
<keyword evidence="1" id="KW-1133">Transmembrane helix</keyword>
<sequence>MQEYLIKEEAPSHAFEFRGDGGSYFLICLVNSLLVLVTLGIYLPWALMKCRRYIYSNMTLNGQPFSWKVTGGDVFLSWFMLLVIYIAGMTLISMEYFVIGAALLAALILAIPVLVMKNLQYQAVKTSLNSIRFGFRFSALKAFWNILCLPMLLLMALGVVIFCLLQVCPTESPGEVIFTVIVLGLTGLAGVGVVSGVTYSRLMMMVGDGGRFGVHAFSVQINVWHCIKSAILAMAALLPFLAVVGFIAIALFKSIYELDVTGMVEEEIEALILLEYQRQIVISQIIYYLGIAISMSYLIVAFRNHFLNNLQLADGHIRFRSTLTFHGMVYRLGGLYVISAITGGLAYPLLRMWLITWLAKNTYVVGDLDTLPLADSDERVDNGLVSRLSRGVMPTLNFM</sequence>
<feature type="transmembrane region" description="Helical" evidence="1">
    <location>
        <begin position="69"/>
        <end position="90"/>
    </location>
</feature>
<accession>A0A6N2XNJ1</accession>
<feature type="transmembrane region" description="Helical" evidence="1">
    <location>
        <begin position="24"/>
        <end position="48"/>
    </location>
</feature>
<evidence type="ECO:0000313" key="2">
    <source>
        <dbReference type="EMBL" id="VYT54798.1"/>
    </source>
</evidence>
<feature type="transmembrane region" description="Helical" evidence="1">
    <location>
        <begin position="285"/>
        <end position="307"/>
    </location>
</feature>
<dbReference type="Pfam" id="PF05987">
    <property type="entry name" value="DUF898"/>
    <property type="match status" value="1"/>
</dbReference>